<evidence type="ECO:0000313" key="1">
    <source>
        <dbReference type="EMBL" id="GGH24485.1"/>
    </source>
</evidence>
<reference evidence="2" key="1">
    <citation type="journal article" date="2019" name="Int. J. Syst. Evol. Microbiol.">
        <title>The Global Catalogue of Microorganisms (GCM) 10K type strain sequencing project: providing services to taxonomists for standard genome sequencing and annotation.</title>
        <authorList>
            <consortium name="The Broad Institute Genomics Platform"/>
            <consortium name="The Broad Institute Genome Sequencing Center for Infectious Disease"/>
            <person name="Wu L."/>
            <person name="Ma J."/>
        </authorList>
    </citation>
    <scope>NUCLEOTIDE SEQUENCE [LARGE SCALE GENOMIC DNA]</scope>
    <source>
        <strain evidence="2">CGMCC 1.12769</strain>
    </source>
</reference>
<dbReference type="Proteomes" id="UP000659344">
    <property type="component" value="Unassembled WGS sequence"/>
</dbReference>
<protein>
    <submittedName>
        <fullName evidence="1">Uncharacterized protein</fullName>
    </submittedName>
</protein>
<accession>A0ABQ1YGV8</accession>
<gene>
    <name evidence="1" type="ORF">GCM10008013_24260</name>
</gene>
<dbReference type="RefSeq" id="WP_188539011.1">
    <property type="nucleotide sequence ID" value="NZ_BMFT01000001.1"/>
</dbReference>
<sequence>MDKRKVIDAYQRGFLTPQECAQVLGLEKSQLQGLLEDLPMEIKRSITLDNHPASG</sequence>
<proteinExistence type="predicted"/>
<name>A0ABQ1YGV8_9BACL</name>
<keyword evidence="2" id="KW-1185">Reference proteome</keyword>
<dbReference type="EMBL" id="BMFT01000001">
    <property type="protein sequence ID" value="GGH24485.1"/>
    <property type="molecule type" value="Genomic_DNA"/>
</dbReference>
<evidence type="ECO:0000313" key="2">
    <source>
        <dbReference type="Proteomes" id="UP000659344"/>
    </source>
</evidence>
<comment type="caution">
    <text evidence="1">The sequence shown here is derived from an EMBL/GenBank/DDBJ whole genome shotgun (WGS) entry which is preliminary data.</text>
</comment>
<organism evidence="1 2">
    <name type="scientific">Paenibacillus segetis</name>
    <dbReference type="NCBI Taxonomy" id="1325360"/>
    <lineage>
        <taxon>Bacteria</taxon>
        <taxon>Bacillati</taxon>
        <taxon>Bacillota</taxon>
        <taxon>Bacilli</taxon>
        <taxon>Bacillales</taxon>
        <taxon>Paenibacillaceae</taxon>
        <taxon>Paenibacillus</taxon>
    </lineage>
</organism>